<name>A0A921B4K4_9LACO</name>
<sequence>MEQFANASLGRLIGAVLIIGAIMLIFFGIFLYNWLKEPRRLVNGTLFSLFFGVFLVWLAVLIFNTGNEAFITFMGILFLILVAVVALTLLMGWLLLFWNAAIVWKRESHTLANMLTLLLAIFLLVIWVIDLLNTKRFLPDWLNALLSVLPAIGTYLFFCSYNYLLNALLYQFVPRNYRQDYLIVLGAGLIDGHKVSRLLGSRIDRALVYAKKQEQKGRPLPKIVFSGGQGGDELLPEAKAMADYAVEHGWPQELVLLEDRSKNTLQNMAFSKEVIAADFKTTTREPQVKFFTNNYHTFRAGIYARMADLKANGVGSKVRLYFLPNALIREFVAVFLMHKRRHMIVVGSLLIIGLFSAIIAVLN</sequence>
<feature type="domain" description="DUF218" evidence="2">
    <location>
        <begin position="180"/>
        <end position="331"/>
    </location>
</feature>
<organism evidence="3 4">
    <name type="scientific">Lapidilactobacillus dextrinicus</name>
    <dbReference type="NCBI Taxonomy" id="51664"/>
    <lineage>
        <taxon>Bacteria</taxon>
        <taxon>Bacillati</taxon>
        <taxon>Bacillota</taxon>
        <taxon>Bacilli</taxon>
        <taxon>Lactobacillales</taxon>
        <taxon>Lactobacillaceae</taxon>
        <taxon>Lapidilactobacillus</taxon>
    </lineage>
</organism>
<evidence type="ECO:0000256" key="1">
    <source>
        <dbReference type="SAM" id="Phobius"/>
    </source>
</evidence>
<dbReference type="PANTHER" id="PTHR30336">
    <property type="entry name" value="INNER MEMBRANE PROTEIN, PROBABLE PERMEASE"/>
    <property type="match status" value="1"/>
</dbReference>
<dbReference type="Pfam" id="PF02698">
    <property type="entry name" value="DUF218"/>
    <property type="match status" value="1"/>
</dbReference>
<dbReference type="GO" id="GO:0000270">
    <property type="term" value="P:peptidoglycan metabolic process"/>
    <property type="evidence" value="ECO:0007669"/>
    <property type="project" value="TreeGrafter"/>
</dbReference>
<feature type="transmembrane region" description="Helical" evidence="1">
    <location>
        <begin position="12"/>
        <end position="34"/>
    </location>
</feature>
<dbReference type="Gene3D" id="3.40.50.620">
    <property type="entry name" value="HUPs"/>
    <property type="match status" value="1"/>
</dbReference>
<reference evidence="3" key="2">
    <citation type="submission" date="2021-09" db="EMBL/GenBank/DDBJ databases">
        <authorList>
            <person name="Gilroy R."/>
        </authorList>
    </citation>
    <scope>NUCLEOTIDE SEQUENCE</scope>
    <source>
        <strain evidence="3">CHK173-2119</strain>
    </source>
</reference>
<dbReference type="PANTHER" id="PTHR30336:SF18">
    <property type="entry name" value="MEMBRANE PROTEIN"/>
    <property type="match status" value="1"/>
</dbReference>
<dbReference type="AlphaFoldDB" id="A0A921B4K4"/>
<keyword evidence="1" id="KW-0472">Membrane</keyword>
<feature type="transmembrane region" description="Helical" evidence="1">
    <location>
        <begin position="69"/>
        <end position="98"/>
    </location>
</feature>
<feature type="transmembrane region" description="Helical" evidence="1">
    <location>
        <begin position="110"/>
        <end position="129"/>
    </location>
</feature>
<evidence type="ECO:0000313" key="4">
    <source>
        <dbReference type="Proteomes" id="UP000774947"/>
    </source>
</evidence>
<dbReference type="EMBL" id="DYXY01000159">
    <property type="protein sequence ID" value="HJE15639.1"/>
    <property type="molecule type" value="Genomic_DNA"/>
</dbReference>
<dbReference type="InterPro" id="IPR014729">
    <property type="entry name" value="Rossmann-like_a/b/a_fold"/>
</dbReference>
<evidence type="ECO:0000259" key="2">
    <source>
        <dbReference type="Pfam" id="PF02698"/>
    </source>
</evidence>
<feature type="transmembrane region" description="Helical" evidence="1">
    <location>
        <begin position="343"/>
        <end position="362"/>
    </location>
</feature>
<dbReference type="CDD" id="cd06259">
    <property type="entry name" value="YdcF-like"/>
    <property type="match status" value="1"/>
</dbReference>
<feature type="transmembrane region" description="Helical" evidence="1">
    <location>
        <begin position="41"/>
        <end position="63"/>
    </location>
</feature>
<accession>A0A921B4K4</accession>
<dbReference type="InterPro" id="IPR003848">
    <property type="entry name" value="DUF218"/>
</dbReference>
<protein>
    <submittedName>
        <fullName evidence="3">YdcF family protein</fullName>
    </submittedName>
</protein>
<dbReference type="GO" id="GO:0043164">
    <property type="term" value="P:Gram-negative-bacterium-type cell wall biogenesis"/>
    <property type="evidence" value="ECO:0007669"/>
    <property type="project" value="TreeGrafter"/>
</dbReference>
<keyword evidence="1" id="KW-1133">Transmembrane helix</keyword>
<dbReference type="GO" id="GO:0005886">
    <property type="term" value="C:plasma membrane"/>
    <property type="evidence" value="ECO:0007669"/>
    <property type="project" value="TreeGrafter"/>
</dbReference>
<dbReference type="Proteomes" id="UP000774947">
    <property type="component" value="Unassembled WGS sequence"/>
</dbReference>
<feature type="transmembrane region" description="Helical" evidence="1">
    <location>
        <begin position="141"/>
        <end position="165"/>
    </location>
</feature>
<gene>
    <name evidence="3" type="ORF">K8W17_06130</name>
</gene>
<proteinExistence type="predicted"/>
<dbReference type="InterPro" id="IPR051599">
    <property type="entry name" value="Cell_Envelope_Assoc"/>
</dbReference>
<keyword evidence="1" id="KW-0812">Transmembrane</keyword>
<comment type="caution">
    <text evidence="3">The sequence shown here is derived from an EMBL/GenBank/DDBJ whole genome shotgun (WGS) entry which is preliminary data.</text>
</comment>
<reference evidence="3" key="1">
    <citation type="journal article" date="2021" name="PeerJ">
        <title>Extensive microbial diversity within the chicken gut microbiome revealed by metagenomics and culture.</title>
        <authorList>
            <person name="Gilroy R."/>
            <person name="Ravi A."/>
            <person name="Getino M."/>
            <person name="Pursley I."/>
            <person name="Horton D.L."/>
            <person name="Alikhan N.F."/>
            <person name="Baker D."/>
            <person name="Gharbi K."/>
            <person name="Hall N."/>
            <person name="Watson M."/>
            <person name="Adriaenssens E.M."/>
            <person name="Foster-Nyarko E."/>
            <person name="Jarju S."/>
            <person name="Secka A."/>
            <person name="Antonio M."/>
            <person name="Oren A."/>
            <person name="Chaudhuri R.R."/>
            <person name="La Ragione R."/>
            <person name="Hildebrand F."/>
            <person name="Pallen M.J."/>
        </authorList>
    </citation>
    <scope>NUCLEOTIDE SEQUENCE</scope>
    <source>
        <strain evidence="3">CHK173-2119</strain>
    </source>
</reference>
<evidence type="ECO:0000313" key="3">
    <source>
        <dbReference type="EMBL" id="HJE15639.1"/>
    </source>
</evidence>